<dbReference type="PATRIC" id="fig|1359193.3.peg.421"/>
<dbReference type="AlphaFoldDB" id="A0A0F3QBB4"/>
<keyword evidence="2" id="KW-1185">Reference proteome</keyword>
<evidence type="ECO:0000313" key="2">
    <source>
        <dbReference type="Proteomes" id="UP000033661"/>
    </source>
</evidence>
<gene>
    <name evidence="1" type="ORF">RBEAN4_0439</name>
</gene>
<dbReference type="RefSeq" id="WP_012151804.1">
    <property type="nucleotide sequence ID" value="NZ_LAOI01000001.1"/>
</dbReference>
<organism evidence="1 2">
    <name type="scientific">Rickettsia bellii str. RML An4</name>
    <dbReference type="NCBI Taxonomy" id="1359193"/>
    <lineage>
        <taxon>Bacteria</taxon>
        <taxon>Pseudomonadati</taxon>
        <taxon>Pseudomonadota</taxon>
        <taxon>Alphaproteobacteria</taxon>
        <taxon>Rickettsiales</taxon>
        <taxon>Rickettsiaceae</taxon>
        <taxon>Rickettsieae</taxon>
        <taxon>Rickettsia</taxon>
        <taxon>belli group</taxon>
    </lineage>
</organism>
<sequence>MSKYVPNKYNIKEKQDDENILGQLKDLEEETNEKYEVNIVGDIRVRFPYPYQ</sequence>
<comment type="caution">
    <text evidence="1">The sequence shown here is derived from an EMBL/GenBank/DDBJ whole genome shotgun (WGS) entry which is preliminary data.</text>
</comment>
<evidence type="ECO:0000313" key="1">
    <source>
        <dbReference type="EMBL" id="KJV89461.1"/>
    </source>
</evidence>
<accession>A0A0F3QBB4</accession>
<dbReference type="EMBL" id="LAOI01000001">
    <property type="protein sequence ID" value="KJV89461.1"/>
    <property type="molecule type" value="Genomic_DNA"/>
</dbReference>
<name>A0A0F3QBB4_RICBE</name>
<dbReference type="Proteomes" id="UP000033661">
    <property type="component" value="Unassembled WGS sequence"/>
</dbReference>
<reference evidence="1 2" key="1">
    <citation type="submission" date="2015-02" db="EMBL/GenBank/DDBJ databases">
        <title>Genome Sequencing of Rickettsiales.</title>
        <authorList>
            <person name="Daugherty S.C."/>
            <person name="Su Q."/>
            <person name="Abolude K."/>
            <person name="Beier-Sexton M."/>
            <person name="Carlyon J.A."/>
            <person name="Carter R."/>
            <person name="Day N.P."/>
            <person name="Dumler S.J."/>
            <person name="Dyachenko V."/>
            <person name="Godinez A."/>
            <person name="Kurtti T.J."/>
            <person name="Lichay M."/>
            <person name="Mullins K.E."/>
            <person name="Ott S."/>
            <person name="Pappas-Brown V."/>
            <person name="Paris D.H."/>
            <person name="Patel P."/>
            <person name="Richards A.L."/>
            <person name="Sadzewicz L."/>
            <person name="Sears K."/>
            <person name="Seidman D."/>
            <person name="Sengamalay N."/>
            <person name="Stenos J."/>
            <person name="Tallon L.J."/>
            <person name="Vincent G."/>
            <person name="Fraser C.M."/>
            <person name="Munderloh U."/>
            <person name="Dunning-Hotopp J.C."/>
        </authorList>
    </citation>
    <scope>NUCLEOTIDE SEQUENCE [LARGE SCALE GENOMIC DNA]</scope>
    <source>
        <strain evidence="1 2">RML An4</strain>
    </source>
</reference>
<proteinExistence type="predicted"/>
<protein>
    <submittedName>
        <fullName evidence="1">Uncharacterized protein</fullName>
    </submittedName>
</protein>